<feature type="domain" description="DUF4758" evidence="3">
    <location>
        <begin position="256"/>
        <end position="371"/>
    </location>
</feature>
<evidence type="ECO:0000313" key="4">
    <source>
        <dbReference type="EMBL" id="JAT17638.1"/>
    </source>
</evidence>
<feature type="signal peptide" evidence="2">
    <location>
        <begin position="1"/>
        <end position="19"/>
    </location>
</feature>
<feature type="compositionally biased region" description="Basic and acidic residues" evidence="1">
    <location>
        <begin position="127"/>
        <end position="139"/>
    </location>
</feature>
<sequence>MVRHLLSVFWLALLGSVSQRVVYCQSGGPVYVNPELQMVQATPAAAPEALLTQTVYGFLDFTTTIGNTVMVFSPQSAPADGEKPTPKPVTTTTTTTVIETKPPTTKPPTTKPPVEIKPSKTEAPPKTSEKKPIAEKPKEVAKKSSVEVKVSPPSTVVFSSIVEVRGGPPQEKTPEISSKVEVREGPTTIKSDVISTKVEVKVAPSSVFEVKSSEVKVVSNVVEEPKAEKKKELPKPIVNVKVGTPKPEGVPKPVAILSSKVEVISNSEEPAISGNNVDGPAEYDFLSRQPSEIVDETYRIIDLRPTLKLHHKNAKPRQSPSKATPPDVHPTGLVTSMGGTVVKDGLTTVHETSVLGTYISGKYAQVLQSTSHIYQSQKKPKPSPVQSKIHKTAAPSLKGSRPNLEPTPVSTLQEDSALPLEALFNSPSGGNLIRTSRRPAVGGVPFKNRFNRNKNGYREETREQELEPEAADEVTPA</sequence>
<dbReference type="EMBL" id="GEBQ01022339">
    <property type="protein sequence ID" value="JAT17638.1"/>
    <property type="molecule type" value="Transcribed_RNA"/>
</dbReference>
<keyword evidence="2" id="KW-0732">Signal</keyword>
<feature type="region of interest" description="Disordered" evidence="1">
    <location>
        <begin position="76"/>
        <end position="139"/>
    </location>
</feature>
<dbReference type="InterPro" id="IPR031866">
    <property type="entry name" value="DUF4758"/>
</dbReference>
<feature type="region of interest" description="Disordered" evidence="1">
    <location>
        <begin position="374"/>
        <end position="412"/>
    </location>
</feature>
<feature type="region of interest" description="Disordered" evidence="1">
    <location>
        <begin position="310"/>
        <end position="333"/>
    </location>
</feature>
<feature type="chain" id="PRO_5008587046" description="DUF4758 domain-containing protein" evidence="2">
    <location>
        <begin position="20"/>
        <end position="477"/>
    </location>
</feature>
<accession>A0A1B6L1S3</accession>
<feature type="compositionally biased region" description="Acidic residues" evidence="1">
    <location>
        <begin position="466"/>
        <end position="477"/>
    </location>
</feature>
<feature type="compositionally biased region" description="Low complexity" evidence="1">
    <location>
        <begin position="88"/>
        <end position="103"/>
    </location>
</feature>
<proteinExistence type="predicted"/>
<name>A0A1B6L1S3_9HEMI</name>
<feature type="compositionally biased region" description="Basic and acidic residues" evidence="1">
    <location>
        <begin position="456"/>
        <end position="465"/>
    </location>
</feature>
<gene>
    <name evidence="4" type="ORF">g.1920</name>
</gene>
<dbReference type="PANTHER" id="PTHR39072:SF3">
    <property type="entry name" value="RE48511P"/>
    <property type="match status" value="1"/>
</dbReference>
<feature type="non-terminal residue" evidence="4">
    <location>
        <position position="477"/>
    </location>
</feature>
<dbReference type="Pfam" id="PF15950">
    <property type="entry name" value="DUF4758"/>
    <property type="match status" value="1"/>
</dbReference>
<dbReference type="PANTHER" id="PTHR39072">
    <property type="entry name" value="RE48511P"/>
    <property type="match status" value="1"/>
</dbReference>
<organism evidence="4">
    <name type="scientific">Graphocephala atropunctata</name>
    <dbReference type="NCBI Taxonomy" id="36148"/>
    <lineage>
        <taxon>Eukaryota</taxon>
        <taxon>Metazoa</taxon>
        <taxon>Ecdysozoa</taxon>
        <taxon>Arthropoda</taxon>
        <taxon>Hexapoda</taxon>
        <taxon>Insecta</taxon>
        <taxon>Pterygota</taxon>
        <taxon>Neoptera</taxon>
        <taxon>Paraneoptera</taxon>
        <taxon>Hemiptera</taxon>
        <taxon>Auchenorrhyncha</taxon>
        <taxon>Membracoidea</taxon>
        <taxon>Cicadellidae</taxon>
        <taxon>Cicadellinae</taxon>
        <taxon>Cicadellini</taxon>
        <taxon>Graphocephala</taxon>
    </lineage>
</organism>
<feature type="region of interest" description="Disordered" evidence="1">
    <location>
        <begin position="426"/>
        <end position="477"/>
    </location>
</feature>
<dbReference type="AlphaFoldDB" id="A0A1B6L1S3"/>
<evidence type="ECO:0000256" key="2">
    <source>
        <dbReference type="SAM" id="SignalP"/>
    </source>
</evidence>
<reference evidence="4" key="1">
    <citation type="submission" date="2015-11" db="EMBL/GenBank/DDBJ databases">
        <title>De novo transcriptome assembly of four potential Pierce s Disease insect vectors from Arizona vineyards.</title>
        <authorList>
            <person name="Tassone E.E."/>
        </authorList>
    </citation>
    <scope>NUCLEOTIDE SEQUENCE</scope>
</reference>
<evidence type="ECO:0000256" key="1">
    <source>
        <dbReference type="SAM" id="MobiDB-lite"/>
    </source>
</evidence>
<protein>
    <recommendedName>
        <fullName evidence="3">DUF4758 domain-containing protein</fullName>
    </recommendedName>
</protein>
<evidence type="ECO:0000259" key="3">
    <source>
        <dbReference type="Pfam" id="PF15950"/>
    </source>
</evidence>